<dbReference type="Gene3D" id="1.10.357.140">
    <property type="entry name" value="UbiA prenyltransferase"/>
    <property type="match status" value="1"/>
</dbReference>
<evidence type="ECO:0000256" key="6">
    <source>
        <dbReference type="ARBA" id="ARBA00022989"/>
    </source>
</evidence>
<keyword evidence="4 8" id="KW-0808">Transferase</keyword>
<comment type="similarity">
    <text evidence="8">Belongs to the MenA family. Type 1 subfamily.</text>
</comment>
<dbReference type="GO" id="GO:0009234">
    <property type="term" value="P:menaquinone biosynthetic process"/>
    <property type="evidence" value="ECO:0007669"/>
    <property type="project" value="UniProtKB-UniRule"/>
</dbReference>
<dbReference type="GO" id="GO:0046428">
    <property type="term" value="F:1,4-dihydroxy-2-naphthoate polyprenyltransferase activity"/>
    <property type="evidence" value="ECO:0007669"/>
    <property type="project" value="UniProtKB-UniRule"/>
</dbReference>
<evidence type="ECO:0000313" key="11">
    <source>
        <dbReference type="EMBL" id="PPF70428.1"/>
    </source>
</evidence>
<keyword evidence="3 8" id="KW-1003">Cell membrane</keyword>
<comment type="catalytic activity">
    <reaction evidence="8">
        <text>an all-trans-polyprenyl diphosphate + 1,4-dihydroxy-2-naphthoate + H(+) = a 2-demethylmenaquinol + CO2 + diphosphate</text>
        <dbReference type="Rhea" id="RHEA:26478"/>
        <dbReference type="Rhea" id="RHEA-COMP:9563"/>
        <dbReference type="Rhea" id="RHEA-COMP:9564"/>
        <dbReference type="ChEBI" id="CHEBI:11173"/>
        <dbReference type="ChEBI" id="CHEBI:15378"/>
        <dbReference type="ChEBI" id="CHEBI:16526"/>
        <dbReference type="ChEBI" id="CHEBI:33019"/>
        <dbReference type="ChEBI" id="CHEBI:55437"/>
        <dbReference type="ChEBI" id="CHEBI:58914"/>
        <dbReference type="EC" id="2.5.1.74"/>
    </reaction>
</comment>
<dbReference type="Pfam" id="PF01040">
    <property type="entry name" value="UbiA"/>
    <property type="match status" value="1"/>
</dbReference>
<dbReference type="InterPro" id="IPR004657">
    <property type="entry name" value="MenA"/>
</dbReference>
<evidence type="ECO:0000313" key="12">
    <source>
        <dbReference type="Proteomes" id="UP000239241"/>
    </source>
</evidence>
<dbReference type="EC" id="2.5.1.74" evidence="8 9"/>
<feature type="transmembrane region" description="Helical" evidence="8">
    <location>
        <begin position="130"/>
        <end position="149"/>
    </location>
</feature>
<comment type="subcellular location">
    <subcellularLocation>
        <location evidence="8">Cell membrane</location>
        <topology evidence="8">Multi-pass membrane protein</topology>
    </subcellularLocation>
    <subcellularLocation>
        <location evidence="1">Membrane</location>
        <topology evidence="1">Multi-pass membrane protein</topology>
    </subcellularLocation>
</comment>
<comment type="function">
    <text evidence="8">Conversion of 1,4-dihydroxy-2-naphthoate (DHNA) to demethylmenaquinone (DMK).</text>
</comment>
<reference evidence="11 12" key="1">
    <citation type="submission" date="2018-02" db="EMBL/GenBank/DDBJ databases">
        <title>Bacteriophage NCPPB3778 and a type I-E CRISPR drive the evolution of the US Biological Select Agent, Rathayibacter toxicus.</title>
        <authorList>
            <person name="Davis E.W.II."/>
            <person name="Tabima J.F."/>
            <person name="Weisberg A.J."/>
            <person name="Lopes L.D."/>
            <person name="Wiseman M.S."/>
            <person name="Wiseman M.S."/>
            <person name="Pupko T."/>
            <person name="Belcher M.S."/>
            <person name="Sechler A.J."/>
            <person name="Tancos M.A."/>
            <person name="Schroeder B.K."/>
            <person name="Murray T.D."/>
            <person name="Luster D.G."/>
            <person name="Schneider W.L."/>
            <person name="Rogers E."/>
            <person name="Andreote F.D."/>
            <person name="Grunwald N.J."/>
            <person name="Putnam M.L."/>
            <person name="Chang J.H."/>
        </authorList>
    </citation>
    <scope>NUCLEOTIDE SEQUENCE [LARGE SCALE GENOMIC DNA]</scope>
    <source>
        <strain evidence="11 12">AY1B3</strain>
    </source>
</reference>
<keyword evidence="6 8" id="KW-1133">Transmembrane helix</keyword>
<dbReference type="NCBIfam" id="NF004751">
    <property type="entry name" value="PRK06080.1-3"/>
    <property type="match status" value="1"/>
</dbReference>
<dbReference type="PANTHER" id="PTHR13929">
    <property type="entry name" value="1,4-DIHYDROXY-2-NAPHTHOATE OCTAPRENYLTRANSFERASE"/>
    <property type="match status" value="1"/>
</dbReference>
<dbReference type="CDD" id="cd13962">
    <property type="entry name" value="PT_UbiA_UBIAD1"/>
    <property type="match status" value="1"/>
</dbReference>
<accession>A0A2S5VXB2</accession>
<keyword evidence="5 8" id="KW-0812">Transmembrane</keyword>
<feature type="transmembrane region" description="Helical" evidence="8">
    <location>
        <begin position="212"/>
        <end position="233"/>
    </location>
</feature>
<evidence type="ECO:0000256" key="8">
    <source>
        <dbReference type="HAMAP-Rule" id="MF_01937"/>
    </source>
</evidence>
<dbReference type="EMBL" id="PSXY01000003">
    <property type="protein sequence ID" value="PPF70428.1"/>
    <property type="molecule type" value="Genomic_DNA"/>
</dbReference>
<comment type="caution">
    <text evidence="11">The sequence shown here is derived from an EMBL/GenBank/DDBJ whole genome shotgun (WGS) entry which is preliminary data.</text>
</comment>
<dbReference type="HAMAP" id="MF_01937">
    <property type="entry name" value="MenA_1"/>
    <property type="match status" value="1"/>
</dbReference>
<feature type="region of interest" description="Disordered" evidence="10">
    <location>
        <begin position="1"/>
        <end position="40"/>
    </location>
</feature>
<feature type="transmembrane region" description="Helical" evidence="8">
    <location>
        <begin position="254"/>
        <end position="275"/>
    </location>
</feature>
<dbReference type="PANTHER" id="PTHR13929:SF0">
    <property type="entry name" value="UBIA PRENYLTRANSFERASE DOMAIN-CONTAINING PROTEIN 1"/>
    <property type="match status" value="1"/>
</dbReference>
<dbReference type="InterPro" id="IPR000537">
    <property type="entry name" value="UbiA_prenyltransferase"/>
</dbReference>
<dbReference type="NCBIfam" id="TIGR00751">
    <property type="entry name" value="menA"/>
    <property type="match status" value="1"/>
</dbReference>
<proteinExistence type="inferred from homology"/>
<evidence type="ECO:0000256" key="2">
    <source>
        <dbReference type="ARBA" id="ARBA00022428"/>
    </source>
</evidence>
<feature type="transmembrane region" description="Helical" evidence="8">
    <location>
        <begin position="54"/>
        <end position="73"/>
    </location>
</feature>
<evidence type="ECO:0000256" key="10">
    <source>
        <dbReference type="SAM" id="MobiDB-lite"/>
    </source>
</evidence>
<dbReference type="RefSeq" id="WP_104289389.1">
    <property type="nucleotide sequence ID" value="NZ_PSXY01000003.1"/>
</dbReference>
<sequence length="330" mass="34279">MAQKKKRTRQAPSSAARTRTRTRQGSPATARSGNPAAVRRATARDWISGARIRTLPLAVAPVAIGAGAARAMGPDGPDLGLALLCLAVAVLLQIGVNYANDYSDGIRGTDAVRVGPARLTGSGAAKPRTVLTVALAFFGLAAVAGLAIVLITGHWWLLAVGAVAIVAAYYYTGGKRPYGYAGLGDVVVFVFFGLVATAGTQFILIGRITGEGWLGGVAAGGFACAVLMVNNIRDIDQDGKVGKRTLAVRLGPRWSRIVYCLMVAVAYGVLVFFSLFYPKALLVLFTLVLALPAAIIACTGRTPKELILSLQLTSMAALTFGLGLGAAFAF</sequence>
<protein>
    <recommendedName>
        <fullName evidence="8 9">1,4-dihydroxy-2-naphthoate octaprenyltransferase</fullName>
        <shortName evidence="8">DHNA-octaprenyltransferase</shortName>
        <ecNumber evidence="8 9">2.5.1.74</ecNumber>
    </recommendedName>
</protein>
<evidence type="ECO:0000256" key="5">
    <source>
        <dbReference type="ARBA" id="ARBA00022692"/>
    </source>
</evidence>
<evidence type="ECO:0000256" key="4">
    <source>
        <dbReference type="ARBA" id="ARBA00022679"/>
    </source>
</evidence>
<evidence type="ECO:0000256" key="7">
    <source>
        <dbReference type="ARBA" id="ARBA00023136"/>
    </source>
</evidence>
<dbReference type="GO" id="GO:0005886">
    <property type="term" value="C:plasma membrane"/>
    <property type="evidence" value="ECO:0007669"/>
    <property type="project" value="UniProtKB-SubCell"/>
</dbReference>
<dbReference type="UniPathway" id="UPA00079">
    <property type="reaction ID" value="UER00168"/>
</dbReference>
<dbReference type="GO" id="GO:0042371">
    <property type="term" value="P:vitamin K biosynthetic process"/>
    <property type="evidence" value="ECO:0007669"/>
    <property type="project" value="TreeGrafter"/>
</dbReference>
<keyword evidence="2 8" id="KW-0474">Menaquinone biosynthesis</keyword>
<comment type="pathway">
    <text evidence="8">Quinol/quinone metabolism; menaquinone biosynthesis; menaquinol from 1,4-dihydroxy-2-naphthoate: step 1/2.</text>
</comment>
<name>A0A2S5VXB2_9MICO</name>
<evidence type="ECO:0000256" key="1">
    <source>
        <dbReference type="ARBA" id="ARBA00004141"/>
    </source>
</evidence>
<dbReference type="InterPro" id="IPR044878">
    <property type="entry name" value="UbiA_sf"/>
</dbReference>
<feature type="transmembrane region" description="Helical" evidence="8">
    <location>
        <begin position="79"/>
        <end position="99"/>
    </location>
</feature>
<evidence type="ECO:0000256" key="3">
    <source>
        <dbReference type="ARBA" id="ARBA00022475"/>
    </source>
</evidence>
<gene>
    <name evidence="8" type="primary">menA</name>
    <name evidence="11" type="ORF">C5E16_02230</name>
</gene>
<feature type="transmembrane region" description="Helical" evidence="8">
    <location>
        <begin position="281"/>
        <end position="299"/>
    </location>
</feature>
<feature type="transmembrane region" description="Helical" evidence="8">
    <location>
        <begin position="183"/>
        <end position="206"/>
    </location>
</feature>
<dbReference type="PIRSF" id="PIRSF005355">
    <property type="entry name" value="UBIAD1"/>
    <property type="match status" value="1"/>
</dbReference>
<dbReference type="Proteomes" id="UP000239241">
    <property type="component" value="Unassembled WGS sequence"/>
</dbReference>
<organism evidence="11 12">
    <name type="scientific">Clavibacter michiganensis</name>
    <dbReference type="NCBI Taxonomy" id="28447"/>
    <lineage>
        <taxon>Bacteria</taxon>
        <taxon>Bacillati</taxon>
        <taxon>Actinomycetota</taxon>
        <taxon>Actinomycetes</taxon>
        <taxon>Micrococcales</taxon>
        <taxon>Microbacteriaceae</taxon>
        <taxon>Clavibacter</taxon>
    </lineage>
</organism>
<keyword evidence="7 8" id="KW-0472">Membrane</keyword>
<feature type="transmembrane region" description="Helical" evidence="8">
    <location>
        <begin position="306"/>
        <end position="329"/>
    </location>
</feature>
<dbReference type="AlphaFoldDB" id="A0A2S5VXB2"/>
<dbReference type="InterPro" id="IPR026046">
    <property type="entry name" value="UBIAD1"/>
</dbReference>
<feature type="transmembrane region" description="Helical" evidence="8">
    <location>
        <begin position="155"/>
        <end position="171"/>
    </location>
</feature>
<evidence type="ECO:0000256" key="9">
    <source>
        <dbReference type="NCBIfam" id="TIGR00751"/>
    </source>
</evidence>